<feature type="region of interest" description="Disordered" evidence="1">
    <location>
        <begin position="1"/>
        <end position="46"/>
    </location>
</feature>
<organism evidence="2">
    <name type="scientific">Oryza punctata</name>
    <name type="common">Red rice</name>
    <dbReference type="NCBI Taxonomy" id="4537"/>
    <lineage>
        <taxon>Eukaryota</taxon>
        <taxon>Viridiplantae</taxon>
        <taxon>Streptophyta</taxon>
        <taxon>Embryophyta</taxon>
        <taxon>Tracheophyta</taxon>
        <taxon>Spermatophyta</taxon>
        <taxon>Magnoliopsida</taxon>
        <taxon>Liliopsida</taxon>
        <taxon>Poales</taxon>
        <taxon>Poaceae</taxon>
        <taxon>BOP clade</taxon>
        <taxon>Oryzoideae</taxon>
        <taxon>Oryzeae</taxon>
        <taxon>Oryzinae</taxon>
        <taxon>Oryza</taxon>
    </lineage>
</organism>
<dbReference type="Proteomes" id="UP000026962">
    <property type="component" value="Chromosome 6"/>
</dbReference>
<reference evidence="2" key="2">
    <citation type="submission" date="2018-05" db="EMBL/GenBank/DDBJ databases">
        <title>OpunRS2 (Oryza punctata Reference Sequence Version 2).</title>
        <authorList>
            <person name="Zhang J."/>
            <person name="Kudrna D."/>
            <person name="Lee S."/>
            <person name="Talag J."/>
            <person name="Welchert J."/>
            <person name="Wing R.A."/>
        </authorList>
    </citation>
    <scope>NUCLEOTIDE SEQUENCE [LARGE SCALE GENOMIC DNA]</scope>
</reference>
<dbReference type="Gramene" id="OPUNC06G13830.1">
    <property type="protein sequence ID" value="OPUNC06G13830.1"/>
    <property type="gene ID" value="OPUNC06G13830"/>
</dbReference>
<keyword evidence="3" id="KW-1185">Reference proteome</keyword>
<dbReference type="EnsemblPlants" id="OPUNC06G13830.1">
    <property type="protein sequence ID" value="OPUNC06G13830.1"/>
    <property type="gene ID" value="OPUNC06G13830"/>
</dbReference>
<dbReference type="HOGENOM" id="CLU_1317293_0_0_1"/>
<proteinExistence type="predicted"/>
<evidence type="ECO:0000313" key="2">
    <source>
        <dbReference type="EnsemblPlants" id="OPUNC06G13830.1"/>
    </source>
</evidence>
<evidence type="ECO:0000256" key="1">
    <source>
        <dbReference type="SAM" id="MobiDB-lite"/>
    </source>
</evidence>
<accession>A0A0E0LBM4</accession>
<protein>
    <submittedName>
        <fullName evidence="2">Uncharacterized protein</fullName>
    </submittedName>
</protein>
<reference evidence="2" key="1">
    <citation type="submission" date="2015-04" db="UniProtKB">
        <authorList>
            <consortium name="EnsemblPlants"/>
        </authorList>
    </citation>
    <scope>IDENTIFICATION</scope>
</reference>
<sequence length="209" mass="23734">MGASTSPGFPSSRRGTGRLAPKTCRPLSAPGEGSSGRRRAVLPPSPVCLNNWRRQRQRAMAKSRLQGAEEEPKTTPRWSISEALRSAPSWGLAKQERNLPKVRYQLRPIYREMTINGNNYKVVSVANWMRTHPGRTLEDYDRVHVARLEGMARFWRNHRRTDRQEAIAQRRYALTVVSLPSPLRCTISVVMTNHVRRITPLVVALGAKM</sequence>
<evidence type="ECO:0000313" key="3">
    <source>
        <dbReference type="Proteomes" id="UP000026962"/>
    </source>
</evidence>
<dbReference type="AlphaFoldDB" id="A0A0E0LBM4"/>
<name>A0A0E0LBM4_ORYPU</name>